<dbReference type="AlphaFoldDB" id="A0ABD1E5E1"/>
<reference evidence="1 2" key="1">
    <citation type="submission" date="2024-05" db="EMBL/GenBank/DDBJ databases">
        <title>Genetic variation in Jamaican populations of the coffee berry borer (Hypothenemus hampei).</title>
        <authorList>
            <person name="Errbii M."/>
            <person name="Myrie A."/>
        </authorList>
    </citation>
    <scope>NUCLEOTIDE SEQUENCE [LARGE SCALE GENOMIC DNA]</scope>
    <source>
        <strain evidence="1">JA-Hopewell-2020-01-JO</strain>
        <tissue evidence="1">Whole body</tissue>
    </source>
</reference>
<keyword evidence="2" id="KW-1185">Reference proteome</keyword>
<comment type="caution">
    <text evidence="1">The sequence shown here is derived from an EMBL/GenBank/DDBJ whole genome shotgun (WGS) entry which is preliminary data.</text>
</comment>
<gene>
    <name evidence="1" type="ORF">ABEB36_013518</name>
</gene>
<dbReference type="EMBL" id="JBDJPC010000011">
    <property type="protein sequence ID" value="KAL1489565.1"/>
    <property type="molecule type" value="Genomic_DNA"/>
</dbReference>
<dbReference type="Proteomes" id="UP001566132">
    <property type="component" value="Unassembled WGS sequence"/>
</dbReference>
<organism evidence="1 2">
    <name type="scientific">Hypothenemus hampei</name>
    <name type="common">Coffee berry borer</name>
    <dbReference type="NCBI Taxonomy" id="57062"/>
    <lineage>
        <taxon>Eukaryota</taxon>
        <taxon>Metazoa</taxon>
        <taxon>Ecdysozoa</taxon>
        <taxon>Arthropoda</taxon>
        <taxon>Hexapoda</taxon>
        <taxon>Insecta</taxon>
        <taxon>Pterygota</taxon>
        <taxon>Neoptera</taxon>
        <taxon>Endopterygota</taxon>
        <taxon>Coleoptera</taxon>
        <taxon>Polyphaga</taxon>
        <taxon>Cucujiformia</taxon>
        <taxon>Curculionidae</taxon>
        <taxon>Scolytinae</taxon>
        <taxon>Hypothenemus</taxon>
    </lineage>
</organism>
<name>A0ABD1E5E1_HYPHA</name>
<evidence type="ECO:0000313" key="2">
    <source>
        <dbReference type="Proteomes" id="UP001566132"/>
    </source>
</evidence>
<protein>
    <submittedName>
        <fullName evidence="1">Uncharacterized protein</fullName>
    </submittedName>
</protein>
<accession>A0ABD1E5E1</accession>
<sequence length="237" mass="27027">MVLNDERDHKAVSMVLKVPVTTYEKGSAYQRYSELLTPYAFQFIQKQIDTLDKTSKSNYETKGLCNERWTRNNYCSNQRLFVTDSTIHQDSENPIISRTIVKELVVLNNPDNISDKKDANTKQNTDFMMCNDVMVFDINNIPIIESNAPDLDVAANCKIDTIEVPWVSENDKRVCNDNSLCTSASGNGCNFQCNHIDTNIKMPPKIKKRGRPKGRNTIIIGLSKKKRTLPNKDDKEN</sequence>
<evidence type="ECO:0000313" key="1">
    <source>
        <dbReference type="EMBL" id="KAL1489565.1"/>
    </source>
</evidence>
<proteinExistence type="predicted"/>